<feature type="domain" description="ABC-2 type transporter transmembrane" evidence="6">
    <location>
        <begin position="19"/>
        <end position="383"/>
    </location>
</feature>
<dbReference type="Proteomes" id="UP001179280">
    <property type="component" value="Unassembled WGS sequence"/>
</dbReference>
<dbReference type="InterPro" id="IPR013525">
    <property type="entry name" value="ABC2_TM"/>
</dbReference>
<keyword evidence="2 5" id="KW-0812">Transmembrane</keyword>
<protein>
    <submittedName>
        <fullName evidence="7">ABC-2 type transport system permease protein</fullName>
    </submittedName>
</protein>
<keyword evidence="8" id="KW-1185">Reference proteome</keyword>
<proteinExistence type="predicted"/>
<organism evidence="7 8">
    <name type="scientific">Shouchella xiaoxiensis</name>
    <dbReference type="NCBI Taxonomy" id="766895"/>
    <lineage>
        <taxon>Bacteria</taxon>
        <taxon>Bacillati</taxon>
        <taxon>Bacillota</taxon>
        <taxon>Bacilli</taxon>
        <taxon>Bacillales</taxon>
        <taxon>Bacillaceae</taxon>
        <taxon>Shouchella</taxon>
    </lineage>
</organism>
<feature type="transmembrane region" description="Helical" evidence="5">
    <location>
        <begin position="197"/>
        <end position="220"/>
    </location>
</feature>
<dbReference type="InterPro" id="IPR052902">
    <property type="entry name" value="ABC-2_transporter"/>
</dbReference>
<keyword evidence="4 5" id="KW-0472">Membrane</keyword>
<dbReference type="EMBL" id="JAFBCV010000006">
    <property type="protein sequence ID" value="MBM7838992.1"/>
    <property type="molecule type" value="Genomic_DNA"/>
</dbReference>
<evidence type="ECO:0000313" key="8">
    <source>
        <dbReference type="Proteomes" id="UP001179280"/>
    </source>
</evidence>
<feature type="transmembrane region" description="Helical" evidence="5">
    <location>
        <begin position="274"/>
        <end position="298"/>
    </location>
</feature>
<evidence type="ECO:0000256" key="1">
    <source>
        <dbReference type="ARBA" id="ARBA00004141"/>
    </source>
</evidence>
<evidence type="ECO:0000256" key="3">
    <source>
        <dbReference type="ARBA" id="ARBA00022989"/>
    </source>
</evidence>
<keyword evidence="3 5" id="KW-1133">Transmembrane helix</keyword>
<evidence type="ECO:0000256" key="4">
    <source>
        <dbReference type="ARBA" id="ARBA00023136"/>
    </source>
</evidence>
<dbReference type="PANTHER" id="PTHR43027">
    <property type="entry name" value="DOXORUBICIN RESISTANCE ABC TRANSPORTER PERMEASE PROTEIN DRRC-RELATED"/>
    <property type="match status" value="1"/>
</dbReference>
<reference evidence="7" key="1">
    <citation type="submission" date="2021-01" db="EMBL/GenBank/DDBJ databases">
        <title>Genomic Encyclopedia of Type Strains, Phase IV (KMG-IV): sequencing the most valuable type-strain genomes for metagenomic binning, comparative biology and taxonomic classification.</title>
        <authorList>
            <person name="Goeker M."/>
        </authorList>
    </citation>
    <scope>NUCLEOTIDE SEQUENCE</scope>
    <source>
        <strain evidence="7">DSM 21943</strain>
    </source>
</reference>
<sequence>MNYLIIKEIKQMLTDRIALFTILLTPLLLILILGFSLAGWFGSNTSTEGISIGIIQEVDLADEASEVADTLQIPQEQLIEMAIPDSLFAYVENEMTIDYVNDVDQALQDGYDVVVDIPAGYRTKMWEQQIVGESSLTEEFTMYHEGSMEALMVDTMISQFMERLYVNSTLIQAGEESMPELGQIQLQGEEPLSSFEYYTYGMSVMYVFFSAGYMASLAYSEKKARVYARLVLANIKPLQYLAVKTIATMGVVVVQLVLLFSICLTLFQVSVANWLGFIAIALSLSLAVAGVTALLIAIQFRFETEKLANVFMMFVVSIFAFIGGSFFRVSDMAPILAEIGRYTPNGRALQAFIQASQGETLSTLSSSILLLSGMALVFFLLAWTIFISKGGAVK</sequence>
<gene>
    <name evidence="7" type="ORF">JOC54_002262</name>
</gene>
<evidence type="ECO:0000313" key="7">
    <source>
        <dbReference type="EMBL" id="MBM7838992.1"/>
    </source>
</evidence>
<evidence type="ECO:0000256" key="5">
    <source>
        <dbReference type="SAM" id="Phobius"/>
    </source>
</evidence>
<dbReference type="RefSeq" id="WP_204466350.1">
    <property type="nucleotide sequence ID" value="NZ_JAFBCV010000006.1"/>
</dbReference>
<accession>A0ABS2SXL6</accession>
<evidence type="ECO:0000256" key="2">
    <source>
        <dbReference type="ARBA" id="ARBA00022692"/>
    </source>
</evidence>
<name>A0ABS2SXL6_9BACI</name>
<comment type="caution">
    <text evidence="7">The sequence shown here is derived from an EMBL/GenBank/DDBJ whole genome shotgun (WGS) entry which is preliminary data.</text>
</comment>
<feature type="transmembrane region" description="Helical" evidence="5">
    <location>
        <begin position="368"/>
        <end position="387"/>
    </location>
</feature>
<feature type="transmembrane region" description="Helical" evidence="5">
    <location>
        <begin position="241"/>
        <end position="268"/>
    </location>
</feature>
<dbReference type="PANTHER" id="PTHR43027:SF1">
    <property type="entry name" value="DOXORUBICIN RESISTANCE ABC TRANSPORTER PERMEASE PROTEIN DRRC-RELATED"/>
    <property type="match status" value="1"/>
</dbReference>
<feature type="transmembrane region" description="Helical" evidence="5">
    <location>
        <begin position="17"/>
        <end position="41"/>
    </location>
</feature>
<evidence type="ECO:0000259" key="6">
    <source>
        <dbReference type="Pfam" id="PF12698"/>
    </source>
</evidence>
<feature type="transmembrane region" description="Helical" evidence="5">
    <location>
        <begin position="310"/>
        <end position="327"/>
    </location>
</feature>
<comment type="subcellular location">
    <subcellularLocation>
        <location evidence="1">Membrane</location>
        <topology evidence="1">Multi-pass membrane protein</topology>
    </subcellularLocation>
</comment>
<dbReference type="Pfam" id="PF12698">
    <property type="entry name" value="ABC2_membrane_3"/>
    <property type="match status" value="1"/>
</dbReference>